<dbReference type="EC" id="2.1.1.72" evidence="1"/>
<dbReference type="Gene3D" id="3.40.50.150">
    <property type="entry name" value="Vaccinia Virus protein VP39"/>
    <property type="match status" value="1"/>
</dbReference>
<proteinExistence type="predicted"/>
<protein>
    <recommendedName>
        <fullName evidence="1">site-specific DNA-methyltransferase (adenine-specific)</fullName>
        <ecNumber evidence="1">2.1.1.72</ecNumber>
    </recommendedName>
</protein>
<evidence type="ECO:0000259" key="9">
    <source>
        <dbReference type="Pfam" id="PF12950"/>
    </source>
</evidence>
<dbReference type="GO" id="GO:0032259">
    <property type="term" value="P:methylation"/>
    <property type="evidence" value="ECO:0007669"/>
    <property type="project" value="UniProtKB-KW"/>
</dbReference>
<evidence type="ECO:0000256" key="2">
    <source>
        <dbReference type="ARBA" id="ARBA00022603"/>
    </source>
</evidence>
<evidence type="ECO:0000259" key="8">
    <source>
        <dbReference type="Pfam" id="PF07669"/>
    </source>
</evidence>
<keyword evidence="6" id="KW-0238">DNA-binding</keyword>
<evidence type="ECO:0000256" key="7">
    <source>
        <dbReference type="ARBA" id="ARBA00047942"/>
    </source>
</evidence>
<dbReference type="InterPro" id="IPR029063">
    <property type="entry name" value="SAM-dependent_MTases_sf"/>
</dbReference>
<dbReference type="InterPro" id="IPR050953">
    <property type="entry name" value="N4_N6_ade-DNA_methylase"/>
</dbReference>
<evidence type="ECO:0000256" key="1">
    <source>
        <dbReference type="ARBA" id="ARBA00011900"/>
    </source>
</evidence>
<dbReference type="SUPFAM" id="SSF53335">
    <property type="entry name" value="S-adenosyl-L-methionine-dependent methyltransferases"/>
    <property type="match status" value="1"/>
</dbReference>
<feature type="domain" description="TaqI-like C-terminal specificity" evidence="9">
    <location>
        <begin position="797"/>
        <end position="923"/>
    </location>
</feature>
<evidence type="ECO:0000256" key="4">
    <source>
        <dbReference type="ARBA" id="ARBA00022691"/>
    </source>
</evidence>
<evidence type="ECO:0000256" key="3">
    <source>
        <dbReference type="ARBA" id="ARBA00022679"/>
    </source>
</evidence>
<evidence type="ECO:0000256" key="6">
    <source>
        <dbReference type="ARBA" id="ARBA00023125"/>
    </source>
</evidence>
<comment type="catalytic activity">
    <reaction evidence="7">
        <text>a 2'-deoxyadenosine in DNA + S-adenosyl-L-methionine = an N(6)-methyl-2'-deoxyadenosine in DNA + S-adenosyl-L-homocysteine + H(+)</text>
        <dbReference type="Rhea" id="RHEA:15197"/>
        <dbReference type="Rhea" id="RHEA-COMP:12418"/>
        <dbReference type="Rhea" id="RHEA-COMP:12419"/>
        <dbReference type="ChEBI" id="CHEBI:15378"/>
        <dbReference type="ChEBI" id="CHEBI:57856"/>
        <dbReference type="ChEBI" id="CHEBI:59789"/>
        <dbReference type="ChEBI" id="CHEBI:90615"/>
        <dbReference type="ChEBI" id="CHEBI:90616"/>
        <dbReference type="EC" id="2.1.1.72"/>
    </reaction>
</comment>
<keyword evidence="3" id="KW-0808">Transferase</keyword>
<sequence>MDFKSKIRKLVWDFENENTWKSSEEHIQTLFTSRLLEILGYRVGNIRINKGQEVKTGKIPDILLLNDSGNTLLVIESKDAKKSESLDSRYKSKTFIEQLLGYCRAEGIHWGILTNFVEWRIYSVYQNRLYLNKKFAFHELLWPGINKEDYVDLLSDEGIRFLELISKDKLVRSKGRIDDDPVYYPKQDEIKEKFFQDLKKWRSNIRNYISKNYSHSFELSKIDLMTQQILDRLIFIDYCADNNIITQDRLHAIVHSKEKLYQELRTIFLDMDEKFNSELFSQSDCDLIEIEDSVLRPVIIELSNTDFSKLTVHVLGEVYENYLGELLQSGRKGEIIDKKKTQIKGSHGIYYTPDFIVNYIVENTVGIVLSKCKTLHEISQVKVLDPACGSGSFLIRVFDEFLKHHERISPIGLYHFEVRKKILQNNIYGIDLDERAVEIAKLNLLVKALEGSARTSLTGRKLLPNLKLNIRCGNSLIFGEGNSSQMELFRNQHFRDLAELTKLTEQYHHEKYDDSEKEKLYSQIQIIEDTVNRKLNKNLFNYFENPDNVRPMNYSVLFPQVKAAGGFDCIVGNPPYLSYYARFKQEMLKKEEIYYKEHYEFISESNRIIDKNQIKGKFNTVMFFFERSIHLLKDRGLCSFIVDLNIIKEPYKDIRQYLVNTASISEIVTDIEGWGEVGSGQIIINYQKGLNSNKKIRIKKTLLDKSPRYEQQSSFISFFTDFNNRKSKKDSLESIIKKIENNSKKLSEIFPNKLIRTSINFAGKKSTFLTTRNANDAKPLAEGGDSITHKYCIPQINSYIKYDKNIIHSINKSNNKKEIAKQNKQGKVGGLGDISVFLNPKIIVRQAGESIVATFYEKELYLDYSLFSISKGDGPNFKSVDLKEVLAILNSKLISFYAWNKNIIEHGKGGTPQIRIKGLRNIPYPNLTKEASVALSQLTDSILKLNKDTNTLQNNKIRIQSLSREIDQIVYQIYGLTESEINIIENSK</sequence>
<keyword evidence="5" id="KW-0680">Restriction system</keyword>
<gene>
    <name evidence="10" type="ORF">LEP1GSC178_3080</name>
</gene>
<evidence type="ECO:0000313" key="11">
    <source>
        <dbReference type="Proteomes" id="UP000018720"/>
    </source>
</evidence>
<dbReference type="InterPro" id="IPR025931">
    <property type="entry name" value="TaqI_C"/>
</dbReference>
<keyword evidence="11" id="KW-1185">Reference proteome</keyword>
<evidence type="ECO:0000313" key="10">
    <source>
        <dbReference type="EMBL" id="EJZ43398.1"/>
    </source>
</evidence>
<comment type="caution">
    <text evidence="10">The sequence shown here is derived from an EMBL/GenBank/DDBJ whole genome shotgun (WGS) entry which is preliminary data.</text>
</comment>
<dbReference type="EMBL" id="AHOM02000004">
    <property type="protein sequence ID" value="EJZ43398.1"/>
    <property type="molecule type" value="Genomic_DNA"/>
</dbReference>
<feature type="domain" description="Type II methyltransferase M.TaqI-like" evidence="8">
    <location>
        <begin position="425"/>
        <end position="668"/>
    </location>
</feature>
<evidence type="ECO:0000256" key="5">
    <source>
        <dbReference type="ARBA" id="ARBA00022747"/>
    </source>
</evidence>
<dbReference type="Pfam" id="PF07669">
    <property type="entry name" value="Eco57I"/>
    <property type="match status" value="1"/>
</dbReference>
<accession>A0ABP2RIP4</accession>
<keyword evidence="4" id="KW-0949">S-adenosyl-L-methionine</keyword>
<name>A0ABP2RIP4_9LEPT</name>
<keyword evidence="2 10" id="KW-0489">Methyltransferase</keyword>
<dbReference type="RefSeq" id="WP_008591331.1">
    <property type="nucleotide sequence ID" value="NZ_AHOM02000004.1"/>
</dbReference>
<dbReference type="InterPro" id="IPR002052">
    <property type="entry name" value="DNA_methylase_N6_adenine_CS"/>
</dbReference>
<dbReference type="Proteomes" id="UP000018720">
    <property type="component" value="Unassembled WGS sequence"/>
</dbReference>
<reference evidence="10 11" key="1">
    <citation type="submission" date="2012-08" db="EMBL/GenBank/DDBJ databases">
        <authorList>
            <person name="Harkins D.M."/>
            <person name="Durkin A.S."/>
            <person name="Selengut J.D."/>
            <person name="Sanka R."/>
            <person name="DePew J."/>
            <person name="Purushe J."/>
            <person name="Matthias M.A."/>
            <person name="Vinetz J.M."/>
            <person name="Sutton G.G."/>
            <person name="Nelson W.C."/>
            <person name="Fouts D.E."/>
        </authorList>
    </citation>
    <scope>NUCLEOTIDE SEQUENCE [LARGE SCALE GENOMIC DNA]</scope>
    <source>
        <strain evidence="10 11">MMD4847</strain>
    </source>
</reference>
<dbReference type="Pfam" id="PF12950">
    <property type="entry name" value="TaqI_C"/>
    <property type="match status" value="1"/>
</dbReference>
<dbReference type="PROSITE" id="PS00092">
    <property type="entry name" value="N6_MTASE"/>
    <property type="match status" value="1"/>
</dbReference>
<dbReference type="PRINTS" id="PR00507">
    <property type="entry name" value="N12N6MTFRASE"/>
</dbReference>
<dbReference type="PANTHER" id="PTHR33841:SF6">
    <property type="entry name" value="TYPE II METHYLTRANSFERASE M.HINDII"/>
    <property type="match status" value="1"/>
</dbReference>
<organism evidence="10 11">
    <name type="scientific">Leptospira licerasiae str. MMD4847</name>
    <dbReference type="NCBI Taxonomy" id="1049971"/>
    <lineage>
        <taxon>Bacteria</taxon>
        <taxon>Pseudomonadati</taxon>
        <taxon>Spirochaetota</taxon>
        <taxon>Spirochaetia</taxon>
        <taxon>Leptospirales</taxon>
        <taxon>Leptospiraceae</taxon>
        <taxon>Leptospira</taxon>
    </lineage>
</organism>
<dbReference type="InterPro" id="IPR011639">
    <property type="entry name" value="MethylTrfase_TaqI-like_dom"/>
</dbReference>
<dbReference type="PANTHER" id="PTHR33841">
    <property type="entry name" value="DNA METHYLTRANSFERASE YEEA-RELATED"/>
    <property type="match status" value="1"/>
</dbReference>
<dbReference type="GO" id="GO:0008168">
    <property type="term" value="F:methyltransferase activity"/>
    <property type="evidence" value="ECO:0007669"/>
    <property type="project" value="UniProtKB-KW"/>
</dbReference>